<organism evidence="1 2">
    <name type="scientific">Mycolicibacterium fortuitum</name>
    <name type="common">Mycobacterium fortuitum</name>
    <dbReference type="NCBI Taxonomy" id="1766"/>
    <lineage>
        <taxon>Bacteria</taxon>
        <taxon>Bacillati</taxon>
        <taxon>Actinomycetota</taxon>
        <taxon>Actinomycetes</taxon>
        <taxon>Mycobacteriales</taxon>
        <taxon>Mycobacteriaceae</taxon>
        <taxon>Mycolicibacterium</taxon>
    </lineage>
</organism>
<evidence type="ECO:0000313" key="2">
    <source>
        <dbReference type="Proteomes" id="UP000187001"/>
    </source>
</evidence>
<dbReference type="EMBL" id="MBER01000010">
    <property type="protein sequence ID" value="OMC52006.1"/>
    <property type="molecule type" value="Genomic_DNA"/>
</dbReference>
<gene>
    <name evidence="1" type="ORF">A5742_17925</name>
</gene>
<evidence type="ECO:0000313" key="1">
    <source>
        <dbReference type="EMBL" id="OMC52006.1"/>
    </source>
</evidence>
<reference evidence="1 2" key="1">
    <citation type="submission" date="2016-07" db="EMBL/GenBank/DDBJ databases">
        <authorList>
            <person name="Sutton G."/>
            <person name="Brinkac L."/>
            <person name="Sanka R."/>
            <person name="Adams M."/>
            <person name="Lau E."/>
            <person name="Kumar A."/>
            <person name="Macaden R."/>
        </authorList>
    </citation>
    <scope>NUCLEOTIDE SEQUENCE [LARGE SCALE GENOMIC DNA]</scope>
    <source>
        <strain evidence="1 2">GA-0871</strain>
    </source>
</reference>
<dbReference type="AlphaFoldDB" id="A0ABD6QU84"/>
<dbReference type="Proteomes" id="UP000187001">
    <property type="component" value="Unassembled WGS sequence"/>
</dbReference>
<protein>
    <recommendedName>
        <fullName evidence="3">PE domain-containing protein</fullName>
    </recommendedName>
</protein>
<sequence length="112" mass="12222">MQVDHDEVKEWARRSDTVHDEFNEALALLDEAVTAVTAEASKFTENGAVAPIYVNTVEQVKAAVGHLKEQIVKHQQNMKQDSESVLKYSEKAKELAAEHGAGVASAAPHITI</sequence>
<name>A0ABD6QU84_MYCFO</name>
<accession>A0ABD6QU84</accession>
<proteinExistence type="predicted"/>
<evidence type="ECO:0008006" key="3">
    <source>
        <dbReference type="Google" id="ProtNLM"/>
    </source>
</evidence>
<comment type="caution">
    <text evidence="1">The sequence shown here is derived from an EMBL/GenBank/DDBJ whole genome shotgun (WGS) entry which is preliminary data.</text>
</comment>